<dbReference type="InterPro" id="IPR032267">
    <property type="entry name" value="DUF4832"/>
</dbReference>
<name>A0A517MMV7_9BACT</name>
<dbReference type="SUPFAM" id="SSF51445">
    <property type="entry name" value="(Trans)glycosidases"/>
    <property type="match status" value="1"/>
</dbReference>
<dbReference type="OrthoDB" id="9761426at2"/>
<accession>A0A517MMV7</accession>
<sequence length="448" mass="50752" precursor="true">MMRCFACGGCVVCAMLVLLFAGSSVCAEEVVVRPRPQAGPLDNPLKGWCPYTNAGDIHQPYSMVFQYVSWRELEPEQGQFRFAEWEKKWEVAAAKGKHILFRIYIDYPSLPSGLPDWVRKAGVKEAPYTDHGGGLSPDYDDPRMVAAMEQFIAALGDRYNKNPRVAFLQVGMLGFWGEWHTWPREKMYASKQTEQKVIQAFRKAFPDKSLMVRNASGFAGDQDWIGFHDDMFPEDTDNGKDWSFLAGLRASGRTTNWEQAVIGGEMVPGKAKQWLGTDFDRTLAMLDRSHFTWVGPYCPALDRTKSDVFRQRSQELVRKMGYEFQIDEAAHPATVQAKQPAQYSISGQNLGVAPFYYPWSVELALLDASGALVQSQQVRWDIRTWKPGKFKEADRIAFDVPPGSYSLAIGIRDPWQDRPAIRFANELPVVKGWTVLSQIEVTSETYNK</sequence>
<feature type="domain" description="DUF4832" evidence="2">
    <location>
        <begin position="225"/>
        <end position="425"/>
    </location>
</feature>
<dbReference type="Pfam" id="PF16116">
    <property type="entry name" value="DUF4832"/>
    <property type="match status" value="1"/>
</dbReference>
<reference evidence="3 4" key="1">
    <citation type="submission" date="2019-02" db="EMBL/GenBank/DDBJ databases">
        <title>Deep-cultivation of Planctomycetes and their phenomic and genomic characterization uncovers novel biology.</title>
        <authorList>
            <person name="Wiegand S."/>
            <person name="Jogler M."/>
            <person name="Boedeker C."/>
            <person name="Pinto D."/>
            <person name="Vollmers J."/>
            <person name="Rivas-Marin E."/>
            <person name="Kohn T."/>
            <person name="Peeters S.H."/>
            <person name="Heuer A."/>
            <person name="Rast P."/>
            <person name="Oberbeckmann S."/>
            <person name="Bunk B."/>
            <person name="Jeske O."/>
            <person name="Meyerdierks A."/>
            <person name="Storesund J.E."/>
            <person name="Kallscheuer N."/>
            <person name="Luecker S."/>
            <person name="Lage O.M."/>
            <person name="Pohl T."/>
            <person name="Merkel B.J."/>
            <person name="Hornburger P."/>
            <person name="Mueller R.-W."/>
            <person name="Bruemmer F."/>
            <person name="Labrenz M."/>
            <person name="Spormann A.M."/>
            <person name="Op den Camp H."/>
            <person name="Overmann J."/>
            <person name="Amann R."/>
            <person name="Jetten M.S.M."/>
            <person name="Mascher T."/>
            <person name="Medema M.H."/>
            <person name="Devos D.P."/>
            <person name="Kaster A.-K."/>
            <person name="Ovreas L."/>
            <person name="Rohde M."/>
            <person name="Galperin M.Y."/>
            <person name="Jogler C."/>
        </authorList>
    </citation>
    <scope>NUCLEOTIDE SEQUENCE [LARGE SCALE GENOMIC DNA]</scope>
    <source>
        <strain evidence="3 4">FF011L</strain>
    </source>
</reference>
<evidence type="ECO:0000313" key="4">
    <source>
        <dbReference type="Proteomes" id="UP000320672"/>
    </source>
</evidence>
<feature type="signal peptide" evidence="1">
    <location>
        <begin position="1"/>
        <end position="27"/>
    </location>
</feature>
<dbReference type="KEGG" id="rml:FF011L_50310"/>
<dbReference type="InterPro" id="IPR017853">
    <property type="entry name" value="GH"/>
</dbReference>
<organism evidence="3 4">
    <name type="scientific">Roseimaritima multifibrata</name>
    <dbReference type="NCBI Taxonomy" id="1930274"/>
    <lineage>
        <taxon>Bacteria</taxon>
        <taxon>Pseudomonadati</taxon>
        <taxon>Planctomycetota</taxon>
        <taxon>Planctomycetia</taxon>
        <taxon>Pirellulales</taxon>
        <taxon>Pirellulaceae</taxon>
        <taxon>Roseimaritima</taxon>
    </lineage>
</organism>
<dbReference type="EMBL" id="CP036262">
    <property type="protein sequence ID" value="QDS96223.1"/>
    <property type="molecule type" value="Genomic_DNA"/>
</dbReference>
<gene>
    <name evidence="3" type="ORF">FF011L_50310</name>
</gene>
<dbReference type="Gene3D" id="3.20.20.80">
    <property type="entry name" value="Glycosidases"/>
    <property type="match status" value="1"/>
</dbReference>
<feature type="chain" id="PRO_5021713645" description="DUF4832 domain-containing protein" evidence="1">
    <location>
        <begin position="28"/>
        <end position="448"/>
    </location>
</feature>
<evidence type="ECO:0000313" key="3">
    <source>
        <dbReference type="EMBL" id="QDS96223.1"/>
    </source>
</evidence>
<dbReference type="Proteomes" id="UP000320672">
    <property type="component" value="Chromosome"/>
</dbReference>
<keyword evidence="4" id="KW-1185">Reference proteome</keyword>
<evidence type="ECO:0000259" key="2">
    <source>
        <dbReference type="Pfam" id="PF16116"/>
    </source>
</evidence>
<protein>
    <recommendedName>
        <fullName evidence="2">DUF4832 domain-containing protein</fullName>
    </recommendedName>
</protein>
<proteinExistence type="predicted"/>
<evidence type="ECO:0000256" key="1">
    <source>
        <dbReference type="SAM" id="SignalP"/>
    </source>
</evidence>
<keyword evidence="1" id="KW-0732">Signal</keyword>
<dbReference type="AlphaFoldDB" id="A0A517MMV7"/>